<dbReference type="GO" id="GO:0016791">
    <property type="term" value="F:phosphatase activity"/>
    <property type="evidence" value="ECO:0007669"/>
    <property type="project" value="TreeGrafter"/>
</dbReference>
<dbReference type="Gene3D" id="3.40.50.1240">
    <property type="entry name" value="Phosphoglycerate mutase-like"/>
    <property type="match status" value="1"/>
</dbReference>
<dbReference type="SMART" id="SM00855">
    <property type="entry name" value="PGAM"/>
    <property type="match status" value="1"/>
</dbReference>
<dbReference type="EMBL" id="ML978127">
    <property type="protein sequence ID" value="KAF2098278.1"/>
    <property type="molecule type" value="Genomic_DNA"/>
</dbReference>
<dbReference type="AlphaFoldDB" id="A0A9P4M5N1"/>
<dbReference type="GO" id="GO:0005737">
    <property type="term" value="C:cytoplasm"/>
    <property type="evidence" value="ECO:0007669"/>
    <property type="project" value="TreeGrafter"/>
</dbReference>
<dbReference type="InterPro" id="IPR029033">
    <property type="entry name" value="His_PPase_superfam"/>
</dbReference>
<dbReference type="OrthoDB" id="496981at2759"/>
<comment type="caution">
    <text evidence="1">The sequence shown here is derived from an EMBL/GenBank/DDBJ whole genome shotgun (WGS) entry which is preliminary data.</text>
</comment>
<evidence type="ECO:0000313" key="2">
    <source>
        <dbReference type="Proteomes" id="UP000799772"/>
    </source>
</evidence>
<evidence type="ECO:0000313" key="1">
    <source>
        <dbReference type="EMBL" id="KAF2098278.1"/>
    </source>
</evidence>
<sequence length="296" mass="33973">MTAPTLHLVRHAQGFHNLTVENHHMPDPLLTEYGKEQCRILHDSFPDVDSIDLIVASPLKRTVYTALISFRDIIARKNLTVIALPEAQETSDMPCDTGSHIDELEKEFQGQPVDFGLVAARPDWNSKKGDWAPWADPMTVRARKARQWLRERKEKNIVMVTHGGFLHYFTEDFDGYDTFNGEKFQQKLESESDVDERILIWMSEYPGTGWANTEYRAYTYDLKSGSNASILETSESRRRRRGDEKPLTEAEQRNLKMSATKAWEDVGYVKAEPTYSIQSKLRAAKQDRDWVGGFGV</sequence>
<name>A0A9P4M5N1_9PEZI</name>
<dbReference type="InterPro" id="IPR050275">
    <property type="entry name" value="PGM_Phosphatase"/>
</dbReference>
<protein>
    <submittedName>
        <fullName evidence="1">Phosphoglycerate mutase family protein</fullName>
    </submittedName>
</protein>
<organism evidence="1 2">
    <name type="scientific">Rhizodiscina lignyota</name>
    <dbReference type="NCBI Taxonomy" id="1504668"/>
    <lineage>
        <taxon>Eukaryota</taxon>
        <taxon>Fungi</taxon>
        <taxon>Dikarya</taxon>
        <taxon>Ascomycota</taxon>
        <taxon>Pezizomycotina</taxon>
        <taxon>Dothideomycetes</taxon>
        <taxon>Pleosporomycetidae</taxon>
        <taxon>Aulographales</taxon>
        <taxon>Rhizodiscinaceae</taxon>
        <taxon>Rhizodiscina</taxon>
    </lineage>
</organism>
<keyword evidence="2" id="KW-1185">Reference proteome</keyword>
<proteinExistence type="predicted"/>
<dbReference type="SUPFAM" id="SSF53254">
    <property type="entry name" value="Phosphoglycerate mutase-like"/>
    <property type="match status" value="1"/>
</dbReference>
<reference evidence="1" key="1">
    <citation type="journal article" date="2020" name="Stud. Mycol.">
        <title>101 Dothideomycetes genomes: a test case for predicting lifestyles and emergence of pathogens.</title>
        <authorList>
            <person name="Haridas S."/>
            <person name="Albert R."/>
            <person name="Binder M."/>
            <person name="Bloem J."/>
            <person name="Labutti K."/>
            <person name="Salamov A."/>
            <person name="Andreopoulos B."/>
            <person name="Baker S."/>
            <person name="Barry K."/>
            <person name="Bills G."/>
            <person name="Bluhm B."/>
            <person name="Cannon C."/>
            <person name="Castanera R."/>
            <person name="Culley D."/>
            <person name="Daum C."/>
            <person name="Ezra D."/>
            <person name="Gonzalez J."/>
            <person name="Henrissat B."/>
            <person name="Kuo A."/>
            <person name="Liang C."/>
            <person name="Lipzen A."/>
            <person name="Lutzoni F."/>
            <person name="Magnuson J."/>
            <person name="Mondo S."/>
            <person name="Nolan M."/>
            <person name="Ohm R."/>
            <person name="Pangilinan J."/>
            <person name="Park H.-J."/>
            <person name="Ramirez L."/>
            <person name="Alfaro M."/>
            <person name="Sun H."/>
            <person name="Tritt A."/>
            <person name="Yoshinaga Y."/>
            <person name="Zwiers L.-H."/>
            <person name="Turgeon B."/>
            <person name="Goodwin S."/>
            <person name="Spatafora J."/>
            <person name="Crous P."/>
            <person name="Grigoriev I."/>
        </authorList>
    </citation>
    <scope>NUCLEOTIDE SEQUENCE</scope>
    <source>
        <strain evidence="1">CBS 133067</strain>
    </source>
</reference>
<accession>A0A9P4M5N1</accession>
<dbReference type="Pfam" id="PF00300">
    <property type="entry name" value="His_Phos_1"/>
    <property type="match status" value="1"/>
</dbReference>
<dbReference type="CDD" id="cd07067">
    <property type="entry name" value="HP_PGM_like"/>
    <property type="match status" value="1"/>
</dbReference>
<gene>
    <name evidence="1" type="ORF">NA57DRAFT_57438</name>
</gene>
<dbReference type="InterPro" id="IPR013078">
    <property type="entry name" value="His_Pase_superF_clade-1"/>
</dbReference>
<dbReference type="PANTHER" id="PTHR48100">
    <property type="entry name" value="BROAD-SPECIFICITY PHOSPHATASE YOR283W-RELATED"/>
    <property type="match status" value="1"/>
</dbReference>
<dbReference type="Proteomes" id="UP000799772">
    <property type="component" value="Unassembled WGS sequence"/>
</dbReference>
<dbReference type="PANTHER" id="PTHR48100:SF54">
    <property type="entry name" value="PHOSPHATASE SPAC5H10.03-RELATED"/>
    <property type="match status" value="1"/>
</dbReference>